<evidence type="ECO:0000313" key="7">
    <source>
        <dbReference type="EMBL" id="GEO95198.1"/>
    </source>
</evidence>
<feature type="domain" description="Thiamine pyrophosphate enzyme central" evidence="4">
    <location>
        <begin position="189"/>
        <end position="321"/>
    </location>
</feature>
<reference evidence="7 8" key="1">
    <citation type="submission" date="2019-07" db="EMBL/GenBank/DDBJ databases">
        <title>Whole genome shotgun sequence of Kocuria turfanensis NBRC 107627.</title>
        <authorList>
            <person name="Hosoyama A."/>
            <person name="Uohara A."/>
            <person name="Ohji S."/>
            <person name="Ichikawa N."/>
        </authorList>
    </citation>
    <scope>NUCLEOTIDE SEQUENCE [LARGE SCALE GENOMIC DNA]</scope>
    <source>
        <strain evidence="7 8">NBRC 107627</strain>
    </source>
</reference>
<keyword evidence="2 3" id="KW-0786">Thiamine pyrophosphate</keyword>
<dbReference type="PANTHER" id="PTHR18968">
    <property type="entry name" value="THIAMINE PYROPHOSPHATE ENZYMES"/>
    <property type="match status" value="1"/>
</dbReference>
<dbReference type="GO" id="GO:0009097">
    <property type="term" value="P:isoleucine biosynthetic process"/>
    <property type="evidence" value="ECO:0007669"/>
    <property type="project" value="TreeGrafter"/>
</dbReference>
<dbReference type="InterPro" id="IPR012000">
    <property type="entry name" value="Thiamin_PyroP_enz_cen_dom"/>
</dbReference>
<sequence length="555" mass="57156">MTGTVAELVGRTLAQLGAGHVFGVVGSGNFHLTNALIAAGVPYTAARHEGGAATMADAWARTSGRVAVLTTHQGCGLTNAVTGIGEAAKSRTPLIVLTADAQAAAVHSNFRVDQDGLARSVGAVAERVHSPASAVADVVRAFRRARNDRRTVVLSVPLDVQAAAATETSGAPGVPPAPRVRPHGDDAGRLAALLAAARRPVFVAGRGARGARAELAALAERRGALLATSAVAKGLFAGEEFDLGISGGFSTPLAAELIGAADLVVGWGCALNMWTTRHGRLIGPEAAVVQVDLEEAALGAHRPVDRPLALGVVGDCAQTARDVLAALEGAPTASSWRTPELAARIAREGRWQDVPFEDLSTGERIDPRVLSRELDALLPAERVVAVDSGNFMGYPSQYLSVPDERGFCFTQAFQSVGLGLATAIGAALAQPHRLPVLGTGDGGFLMGVAELETAVRLGLPLVCVVYDDAAYGAEVHHFAGPGADAVPLDTVVFPDVDIAAVGRGFGAEGVVVRTVEDLAAVRAWADGPRDRPLVVDAKIASDGGAWWLAEAFRGH</sequence>
<evidence type="ECO:0000259" key="5">
    <source>
        <dbReference type="Pfam" id="PF02775"/>
    </source>
</evidence>
<proteinExistence type="inferred from homology"/>
<dbReference type="Pfam" id="PF02775">
    <property type="entry name" value="TPP_enzyme_C"/>
    <property type="match status" value="1"/>
</dbReference>
<accession>A0A512IBW9</accession>
<dbReference type="EMBL" id="BJZS01000033">
    <property type="protein sequence ID" value="GEO95198.1"/>
    <property type="molecule type" value="Genomic_DNA"/>
</dbReference>
<dbReference type="Proteomes" id="UP000321103">
    <property type="component" value="Unassembled WGS sequence"/>
</dbReference>
<dbReference type="InterPro" id="IPR012001">
    <property type="entry name" value="Thiamin_PyroP_enz_TPP-bd_dom"/>
</dbReference>
<evidence type="ECO:0000313" key="8">
    <source>
        <dbReference type="Proteomes" id="UP000321103"/>
    </source>
</evidence>
<evidence type="ECO:0000259" key="4">
    <source>
        <dbReference type="Pfam" id="PF00205"/>
    </source>
</evidence>
<dbReference type="SUPFAM" id="SSF52467">
    <property type="entry name" value="DHS-like NAD/FAD-binding domain"/>
    <property type="match status" value="1"/>
</dbReference>
<dbReference type="InterPro" id="IPR029035">
    <property type="entry name" value="DHS-like_NAD/FAD-binding_dom"/>
</dbReference>
<dbReference type="SUPFAM" id="SSF52518">
    <property type="entry name" value="Thiamin diphosphate-binding fold (THDP-binding)"/>
    <property type="match status" value="2"/>
</dbReference>
<dbReference type="RefSeq" id="WP_062735228.1">
    <property type="nucleotide sequence ID" value="NZ_BJZS01000033.1"/>
</dbReference>
<evidence type="ECO:0000256" key="1">
    <source>
        <dbReference type="ARBA" id="ARBA00007812"/>
    </source>
</evidence>
<dbReference type="GO" id="GO:0009099">
    <property type="term" value="P:L-valine biosynthetic process"/>
    <property type="evidence" value="ECO:0007669"/>
    <property type="project" value="TreeGrafter"/>
</dbReference>
<gene>
    <name evidence="7" type="primary">ilvB_2</name>
    <name evidence="7" type="ORF">KTU01_13210</name>
</gene>
<dbReference type="Pfam" id="PF02776">
    <property type="entry name" value="TPP_enzyme_N"/>
    <property type="match status" value="1"/>
</dbReference>
<dbReference type="CDD" id="cd00568">
    <property type="entry name" value="TPP_enzymes"/>
    <property type="match status" value="1"/>
</dbReference>
<keyword evidence="8" id="KW-1185">Reference proteome</keyword>
<protein>
    <submittedName>
        <fullName evidence="7">Acetolactate synthase I/II/III large subunit</fullName>
    </submittedName>
</protein>
<comment type="caution">
    <text evidence="7">The sequence shown here is derived from an EMBL/GenBank/DDBJ whole genome shotgun (WGS) entry which is preliminary data.</text>
</comment>
<name>A0A512IBW9_9MICC</name>
<feature type="domain" description="Thiamine pyrophosphate enzyme TPP-binding" evidence="5">
    <location>
        <begin position="387"/>
        <end position="536"/>
    </location>
</feature>
<organism evidence="7 8">
    <name type="scientific">Kocuria turfanensis</name>
    <dbReference type="NCBI Taxonomy" id="388357"/>
    <lineage>
        <taxon>Bacteria</taxon>
        <taxon>Bacillati</taxon>
        <taxon>Actinomycetota</taxon>
        <taxon>Actinomycetes</taxon>
        <taxon>Micrococcales</taxon>
        <taxon>Micrococcaceae</taxon>
        <taxon>Kocuria</taxon>
    </lineage>
</organism>
<dbReference type="PANTHER" id="PTHR18968:SF167">
    <property type="entry name" value="ACETOLACTATE SYNTHASE LARGE SUBUNIT ILVB2-RELATED"/>
    <property type="match status" value="1"/>
</dbReference>
<dbReference type="STRING" id="388357.GCA_001580365_01497"/>
<dbReference type="AlphaFoldDB" id="A0A512IBW9"/>
<dbReference type="InterPro" id="IPR045229">
    <property type="entry name" value="TPP_enz"/>
</dbReference>
<dbReference type="GO" id="GO:0005948">
    <property type="term" value="C:acetolactate synthase complex"/>
    <property type="evidence" value="ECO:0007669"/>
    <property type="project" value="TreeGrafter"/>
</dbReference>
<dbReference type="InterPro" id="IPR029061">
    <property type="entry name" value="THDP-binding"/>
</dbReference>
<dbReference type="CDD" id="cd07035">
    <property type="entry name" value="TPP_PYR_POX_like"/>
    <property type="match status" value="1"/>
</dbReference>
<dbReference type="GO" id="GO:0050660">
    <property type="term" value="F:flavin adenine dinucleotide binding"/>
    <property type="evidence" value="ECO:0007669"/>
    <property type="project" value="TreeGrafter"/>
</dbReference>
<dbReference type="Gene3D" id="3.40.50.1220">
    <property type="entry name" value="TPP-binding domain"/>
    <property type="match status" value="1"/>
</dbReference>
<feature type="domain" description="Thiamine pyrophosphate enzyme N-terminal TPP-binding" evidence="6">
    <location>
        <begin position="4"/>
        <end position="108"/>
    </location>
</feature>
<evidence type="ECO:0000256" key="2">
    <source>
        <dbReference type="ARBA" id="ARBA00023052"/>
    </source>
</evidence>
<comment type="similarity">
    <text evidence="1 3">Belongs to the TPP enzyme family.</text>
</comment>
<dbReference type="Gene3D" id="3.40.50.970">
    <property type="match status" value="2"/>
</dbReference>
<dbReference type="GO" id="GO:0003984">
    <property type="term" value="F:acetolactate synthase activity"/>
    <property type="evidence" value="ECO:0007669"/>
    <property type="project" value="TreeGrafter"/>
</dbReference>
<evidence type="ECO:0000259" key="6">
    <source>
        <dbReference type="Pfam" id="PF02776"/>
    </source>
</evidence>
<dbReference type="Pfam" id="PF00205">
    <property type="entry name" value="TPP_enzyme_M"/>
    <property type="match status" value="1"/>
</dbReference>
<dbReference type="GO" id="GO:0030976">
    <property type="term" value="F:thiamine pyrophosphate binding"/>
    <property type="evidence" value="ECO:0007669"/>
    <property type="project" value="InterPro"/>
</dbReference>
<dbReference type="InterPro" id="IPR011766">
    <property type="entry name" value="TPP_enzyme_TPP-bd"/>
</dbReference>
<evidence type="ECO:0000256" key="3">
    <source>
        <dbReference type="RuleBase" id="RU362132"/>
    </source>
</evidence>
<dbReference type="GO" id="GO:0000287">
    <property type="term" value="F:magnesium ion binding"/>
    <property type="evidence" value="ECO:0007669"/>
    <property type="project" value="InterPro"/>
</dbReference>